<keyword evidence="2" id="KW-1185">Reference proteome</keyword>
<gene>
    <name evidence="1" type="ORF">E2C01_037334</name>
</gene>
<organism evidence="1 2">
    <name type="scientific">Portunus trituberculatus</name>
    <name type="common">Swimming crab</name>
    <name type="synonym">Neptunus trituberculatus</name>
    <dbReference type="NCBI Taxonomy" id="210409"/>
    <lineage>
        <taxon>Eukaryota</taxon>
        <taxon>Metazoa</taxon>
        <taxon>Ecdysozoa</taxon>
        <taxon>Arthropoda</taxon>
        <taxon>Crustacea</taxon>
        <taxon>Multicrustacea</taxon>
        <taxon>Malacostraca</taxon>
        <taxon>Eumalacostraca</taxon>
        <taxon>Eucarida</taxon>
        <taxon>Decapoda</taxon>
        <taxon>Pleocyemata</taxon>
        <taxon>Brachyura</taxon>
        <taxon>Eubrachyura</taxon>
        <taxon>Portunoidea</taxon>
        <taxon>Portunidae</taxon>
        <taxon>Portuninae</taxon>
        <taxon>Portunus</taxon>
    </lineage>
</organism>
<comment type="caution">
    <text evidence="1">The sequence shown here is derived from an EMBL/GenBank/DDBJ whole genome shotgun (WGS) entry which is preliminary data.</text>
</comment>
<reference evidence="1 2" key="1">
    <citation type="submission" date="2019-05" db="EMBL/GenBank/DDBJ databases">
        <title>Another draft genome of Portunus trituberculatus and its Hox gene families provides insights of decapod evolution.</title>
        <authorList>
            <person name="Jeong J.-H."/>
            <person name="Song I."/>
            <person name="Kim S."/>
            <person name="Choi T."/>
            <person name="Kim D."/>
            <person name="Ryu S."/>
            <person name="Kim W."/>
        </authorList>
    </citation>
    <scope>NUCLEOTIDE SEQUENCE [LARGE SCALE GENOMIC DNA]</scope>
    <source>
        <tissue evidence="1">Muscle</tissue>
    </source>
</reference>
<accession>A0A5B7FF19</accession>
<evidence type="ECO:0000313" key="2">
    <source>
        <dbReference type="Proteomes" id="UP000324222"/>
    </source>
</evidence>
<sequence>MTQALHSTWPGIKRGGALFSSLLFQKKRPYRHKLMRIRIRNFKKRRQQETNKHIIARQLDLESSPPLSPFVMHVIYPSKTFTSPHATLPLFSTFFLS</sequence>
<protein>
    <submittedName>
        <fullName evidence="1">Uncharacterized protein</fullName>
    </submittedName>
</protein>
<evidence type="ECO:0000313" key="1">
    <source>
        <dbReference type="EMBL" id="MPC43683.1"/>
    </source>
</evidence>
<dbReference type="EMBL" id="VSRR010005942">
    <property type="protein sequence ID" value="MPC43683.1"/>
    <property type="molecule type" value="Genomic_DNA"/>
</dbReference>
<dbReference type="Proteomes" id="UP000324222">
    <property type="component" value="Unassembled WGS sequence"/>
</dbReference>
<proteinExistence type="predicted"/>
<dbReference type="AlphaFoldDB" id="A0A5B7FF19"/>
<name>A0A5B7FF19_PORTR</name>